<evidence type="ECO:0000313" key="9">
    <source>
        <dbReference type="Proteomes" id="UP000807306"/>
    </source>
</evidence>
<evidence type="ECO:0000256" key="2">
    <source>
        <dbReference type="ARBA" id="ARBA00010869"/>
    </source>
</evidence>
<evidence type="ECO:0000259" key="7">
    <source>
        <dbReference type="Pfam" id="PF00291"/>
    </source>
</evidence>
<comment type="caution">
    <text evidence="8">The sequence shown here is derived from an EMBL/GenBank/DDBJ whole genome shotgun (WGS) entry which is preliminary data.</text>
</comment>
<dbReference type="InterPro" id="IPR036052">
    <property type="entry name" value="TrpB-like_PALP_sf"/>
</dbReference>
<keyword evidence="5" id="KW-0456">Lyase</keyword>
<dbReference type="PANTHER" id="PTHR48078">
    <property type="entry name" value="THREONINE DEHYDRATASE, MITOCHONDRIAL-RELATED"/>
    <property type="match status" value="1"/>
</dbReference>
<evidence type="ECO:0000256" key="4">
    <source>
        <dbReference type="ARBA" id="ARBA00022898"/>
    </source>
</evidence>
<dbReference type="EC" id="4.3.1.17" evidence="3"/>
<evidence type="ECO:0000256" key="5">
    <source>
        <dbReference type="ARBA" id="ARBA00023239"/>
    </source>
</evidence>
<dbReference type="InterPro" id="IPR050147">
    <property type="entry name" value="Ser/Thr_Dehydratase"/>
</dbReference>
<dbReference type="Pfam" id="PF00291">
    <property type="entry name" value="PALP"/>
    <property type="match status" value="1"/>
</dbReference>
<dbReference type="GO" id="GO:0003941">
    <property type="term" value="F:L-serine ammonia-lyase activity"/>
    <property type="evidence" value="ECO:0007669"/>
    <property type="project" value="UniProtKB-EC"/>
</dbReference>
<keyword evidence="9" id="KW-1185">Reference proteome</keyword>
<dbReference type="PANTHER" id="PTHR48078:SF2">
    <property type="entry name" value="CATABOLIC L-SERINE_THREONINE DEHYDRATASE"/>
    <property type="match status" value="1"/>
</dbReference>
<evidence type="ECO:0000256" key="3">
    <source>
        <dbReference type="ARBA" id="ARBA00012093"/>
    </source>
</evidence>
<organism evidence="8 9">
    <name type="scientific">Crepidotus variabilis</name>
    <dbReference type="NCBI Taxonomy" id="179855"/>
    <lineage>
        <taxon>Eukaryota</taxon>
        <taxon>Fungi</taxon>
        <taxon>Dikarya</taxon>
        <taxon>Basidiomycota</taxon>
        <taxon>Agaricomycotina</taxon>
        <taxon>Agaricomycetes</taxon>
        <taxon>Agaricomycetidae</taxon>
        <taxon>Agaricales</taxon>
        <taxon>Agaricineae</taxon>
        <taxon>Crepidotaceae</taxon>
        <taxon>Crepidotus</taxon>
    </lineage>
</organism>
<dbReference type="Proteomes" id="UP000807306">
    <property type="component" value="Unassembled WGS sequence"/>
</dbReference>
<accession>A0A9P6ER81</accession>
<dbReference type="OrthoDB" id="7773036at2759"/>
<dbReference type="SUPFAM" id="SSF53686">
    <property type="entry name" value="Tryptophan synthase beta subunit-like PLP-dependent enzymes"/>
    <property type="match status" value="1"/>
</dbReference>
<reference evidence="8" key="1">
    <citation type="submission" date="2020-11" db="EMBL/GenBank/DDBJ databases">
        <authorList>
            <consortium name="DOE Joint Genome Institute"/>
            <person name="Ahrendt S."/>
            <person name="Riley R."/>
            <person name="Andreopoulos W."/>
            <person name="Labutti K."/>
            <person name="Pangilinan J."/>
            <person name="Ruiz-Duenas F.J."/>
            <person name="Barrasa J.M."/>
            <person name="Sanchez-Garcia M."/>
            <person name="Camarero S."/>
            <person name="Miyauchi S."/>
            <person name="Serrano A."/>
            <person name="Linde D."/>
            <person name="Babiker R."/>
            <person name="Drula E."/>
            <person name="Ayuso-Fernandez I."/>
            <person name="Pacheco R."/>
            <person name="Padilla G."/>
            <person name="Ferreira P."/>
            <person name="Barriuso J."/>
            <person name="Kellner H."/>
            <person name="Castanera R."/>
            <person name="Alfaro M."/>
            <person name="Ramirez L."/>
            <person name="Pisabarro A.G."/>
            <person name="Kuo A."/>
            <person name="Tritt A."/>
            <person name="Lipzen A."/>
            <person name="He G."/>
            <person name="Yan M."/>
            <person name="Ng V."/>
            <person name="Cullen D."/>
            <person name="Martin F."/>
            <person name="Rosso M.-N."/>
            <person name="Henrissat B."/>
            <person name="Hibbett D."/>
            <person name="Martinez A.T."/>
            <person name="Grigoriev I.V."/>
        </authorList>
    </citation>
    <scope>NUCLEOTIDE SEQUENCE</scope>
    <source>
        <strain evidence="8">CBS 506.95</strain>
    </source>
</reference>
<dbReference type="GO" id="GO:0006565">
    <property type="term" value="P:L-serine catabolic process"/>
    <property type="evidence" value="ECO:0007669"/>
    <property type="project" value="TreeGrafter"/>
</dbReference>
<comment type="catalytic activity">
    <reaction evidence="6">
        <text>L-serine = pyruvate + NH4(+)</text>
        <dbReference type="Rhea" id="RHEA:19169"/>
        <dbReference type="ChEBI" id="CHEBI:15361"/>
        <dbReference type="ChEBI" id="CHEBI:28938"/>
        <dbReference type="ChEBI" id="CHEBI:33384"/>
        <dbReference type="EC" id="4.3.1.17"/>
    </reaction>
</comment>
<comment type="cofactor">
    <cofactor evidence="1">
        <name>pyridoxal 5'-phosphate</name>
        <dbReference type="ChEBI" id="CHEBI:597326"/>
    </cofactor>
</comment>
<gene>
    <name evidence="8" type="ORF">CPB83DRAFT_903010</name>
</gene>
<evidence type="ECO:0000313" key="8">
    <source>
        <dbReference type="EMBL" id="KAF9533662.1"/>
    </source>
</evidence>
<feature type="domain" description="Tryptophan synthase beta chain-like PALP" evidence="7">
    <location>
        <begin position="7"/>
        <end position="305"/>
    </location>
</feature>
<dbReference type="GO" id="GO:0004794">
    <property type="term" value="F:threonine deaminase activity"/>
    <property type="evidence" value="ECO:0007669"/>
    <property type="project" value="TreeGrafter"/>
</dbReference>
<protein>
    <recommendedName>
        <fullName evidence="3">L-serine ammonia-lyase</fullName>
        <ecNumber evidence="3">4.3.1.17</ecNumber>
    </recommendedName>
</protein>
<dbReference type="InterPro" id="IPR001926">
    <property type="entry name" value="TrpB-like_PALP"/>
</dbReference>
<dbReference type="EMBL" id="MU157828">
    <property type="protein sequence ID" value="KAF9533662.1"/>
    <property type="molecule type" value="Genomic_DNA"/>
</dbReference>
<dbReference type="Gene3D" id="3.40.50.1100">
    <property type="match status" value="2"/>
</dbReference>
<dbReference type="GO" id="GO:0009097">
    <property type="term" value="P:isoleucine biosynthetic process"/>
    <property type="evidence" value="ECO:0007669"/>
    <property type="project" value="TreeGrafter"/>
</dbReference>
<proteinExistence type="inferred from homology"/>
<dbReference type="AlphaFoldDB" id="A0A9P6ER81"/>
<dbReference type="GO" id="GO:0006567">
    <property type="term" value="P:L-threonine catabolic process"/>
    <property type="evidence" value="ECO:0007669"/>
    <property type="project" value="TreeGrafter"/>
</dbReference>
<sequence length="379" mass="40841">MNPHLWSQTPLIYSSKLSQITGANVYLKLETLHPSYSFKYRGISHFIQKAKQIHGPSVHLVAASGGNAGVAAACAAESLGLRCSIFIPEGISTSTLEVLKIHGARVIVGGRFYAEALEAAKLLVSNESQAIIVPAYEDPIVWEGHSSMILEIREQLPVKPDAIFCSVGGAGLLGGIILGCKDVGWDDVSIGTVETNGCDCFYQSLSLNANRFNSVERKLPEGVSLVHDSTHGVYLAHLSSFSSKASGSLGASQPSGGVVKMALERTGRVLTHRVPDELSMEALIAFADNQKILVELSCATALVPAYHPTLFGKIMETVPRMNQEEAPVVVFIVCGGFKIDLVTMAEYQNDIAAIKTSIDEWIVKCDDGELFRIPIDRSR</sequence>
<evidence type="ECO:0000256" key="1">
    <source>
        <dbReference type="ARBA" id="ARBA00001933"/>
    </source>
</evidence>
<comment type="similarity">
    <text evidence="2">Belongs to the serine/threonine dehydratase family.</text>
</comment>
<evidence type="ECO:0000256" key="6">
    <source>
        <dbReference type="ARBA" id="ARBA00049406"/>
    </source>
</evidence>
<keyword evidence="4" id="KW-0663">Pyridoxal phosphate</keyword>
<name>A0A9P6ER81_9AGAR</name>